<dbReference type="STRING" id="4565.A0A3B6AVD8"/>
<evidence type="ECO:0000259" key="1">
    <source>
        <dbReference type="PROSITE" id="PS50181"/>
    </source>
</evidence>
<dbReference type="InterPro" id="IPR044997">
    <property type="entry name" value="F-box_plant"/>
</dbReference>
<dbReference type="PROSITE" id="PS50181">
    <property type="entry name" value="FBOX"/>
    <property type="match status" value="1"/>
</dbReference>
<dbReference type="Gramene" id="TraesCAD_scaffold_088124_01G000100.1">
    <property type="protein sequence ID" value="TraesCAD_scaffold_088124_01G000100.1"/>
    <property type="gene ID" value="TraesCAD_scaffold_088124_01G000100"/>
</dbReference>
<dbReference type="Gramene" id="TraesCS2A03G0357900.1">
    <property type="protein sequence ID" value="TraesCS2A03G0357900.1.CDS"/>
    <property type="gene ID" value="TraesCS2A03G0357900"/>
</dbReference>
<evidence type="ECO:0000313" key="3">
    <source>
        <dbReference type="Proteomes" id="UP000019116"/>
    </source>
</evidence>
<dbReference type="SUPFAM" id="SSF81383">
    <property type="entry name" value="F-box domain"/>
    <property type="match status" value="1"/>
</dbReference>
<accession>A0A3B6AVD8</accession>
<name>A0A3B6AVD8_WHEAT</name>
<evidence type="ECO:0000313" key="2">
    <source>
        <dbReference type="EnsemblPlants" id="TraesCS2A02G172200.1"/>
    </source>
</evidence>
<dbReference type="Gramene" id="TraesRN2A0100321000.1">
    <property type="protein sequence ID" value="TraesRN2A0100321000.1"/>
    <property type="gene ID" value="TraesRN2A0100321000"/>
</dbReference>
<keyword evidence="3" id="KW-1185">Reference proteome</keyword>
<dbReference type="OrthoDB" id="665709at2759"/>
<dbReference type="InterPro" id="IPR001810">
    <property type="entry name" value="F-box_dom"/>
</dbReference>
<protein>
    <recommendedName>
        <fullName evidence="1">F-box domain-containing protein</fullName>
    </recommendedName>
</protein>
<organism evidence="2">
    <name type="scientific">Triticum aestivum</name>
    <name type="common">Wheat</name>
    <dbReference type="NCBI Taxonomy" id="4565"/>
    <lineage>
        <taxon>Eukaryota</taxon>
        <taxon>Viridiplantae</taxon>
        <taxon>Streptophyta</taxon>
        <taxon>Embryophyta</taxon>
        <taxon>Tracheophyta</taxon>
        <taxon>Spermatophyta</taxon>
        <taxon>Magnoliopsida</taxon>
        <taxon>Liliopsida</taxon>
        <taxon>Poales</taxon>
        <taxon>Poaceae</taxon>
        <taxon>BOP clade</taxon>
        <taxon>Pooideae</taxon>
        <taxon>Triticodae</taxon>
        <taxon>Triticeae</taxon>
        <taxon>Triticinae</taxon>
        <taxon>Triticum</taxon>
    </lineage>
</organism>
<dbReference type="InterPro" id="IPR036047">
    <property type="entry name" value="F-box-like_dom_sf"/>
</dbReference>
<dbReference type="EnsemblPlants" id="TraesCS2A02G172200.1">
    <property type="protein sequence ID" value="TraesCS2A02G172200.1"/>
    <property type="gene ID" value="TraesCS2A02G172200"/>
</dbReference>
<reference evidence="2" key="2">
    <citation type="submission" date="2018-10" db="UniProtKB">
        <authorList>
            <consortium name="EnsemblPlants"/>
        </authorList>
    </citation>
    <scope>IDENTIFICATION</scope>
</reference>
<dbReference type="Gene3D" id="1.20.1280.50">
    <property type="match status" value="1"/>
</dbReference>
<dbReference type="Proteomes" id="UP000019116">
    <property type="component" value="Chromosome 2A"/>
</dbReference>
<dbReference type="Gramene" id="TraesCS2A02G172200.1">
    <property type="protein sequence ID" value="TraesCS2A02G172200.1"/>
    <property type="gene ID" value="TraesCS2A02G172200"/>
</dbReference>
<proteinExistence type="predicted"/>
<dbReference type="Gramene" id="TraesCLE_scaffold_111241_01G000100.1">
    <property type="protein sequence ID" value="TraesCLE_scaffold_111241_01G000100.1"/>
    <property type="gene ID" value="TraesCLE_scaffold_111241_01G000100"/>
</dbReference>
<dbReference type="SUPFAM" id="SSF52047">
    <property type="entry name" value="RNI-like"/>
    <property type="match status" value="1"/>
</dbReference>
<dbReference type="OMA" id="WENSWIV"/>
<dbReference type="Pfam" id="PF23622">
    <property type="entry name" value="LRR_At1g61320_AtMIF1"/>
    <property type="match status" value="1"/>
</dbReference>
<dbReference type="Pfam" id="PF12937">
    <property type="entry name" value="F-box-like"/>
    <property type="match status" value="1"/>
</dbReference>
<dbReference type="Gramene" id="TraesWEE_scaffold_103172_01G000100.1">
    <property type="protein sequence ID" value="TraesWEE_scaffold_103172_01G000100.1"/>
    <property type="gene ID" value="TraesWEE_scaffold_103172_01G000100"/>
</dbReference>
<sequence>MSAIEDEDRISALPNDILLEILECLDLRAAIQASTVARRWRHLPYQLSHLLISVTDFHDDAGRTTDQIMKAYTDAKTRLLLCPPTLTCGRIIKRLQLSFYLIDPYLTSIGNAVGDAVKSGETEWLEFAACADVDRPSDDQLVLFGQRLMSFSNACPGAFKALTKLTLQNLAFENSDVTNLLNTCNKLKLLSLRSCELVQESSLEIDAPCSELGALELICFGCIQVDLICLPKLRQLVYDTWYGENPSVSCGCVPQLDQVCLASPALSWQTPFVLSQCLSSNSNMTVLHLNFRTEMIWIKPEDPRHLRPIFSKLRDVHLYNIFAECDLNWTLFILEVKVLLRSSLGYINWENSWIVCNYEDSASKTNLVWETSNFKHLNLKLLAMEGFEEVEKVMNYIRLVMEQAVSLKRIELPDKIPCKKCNAINLELPRFPVDELSKQRVREKLSYGLSSSAEIIIG</sequence>
<dbReference type="AlphaFoldDB" id="A0A3B6AVD8"/>
<dbReference type="InterPro" id="IPR055357">
    <property type="entry name" value="LRR_At1g61320_AtMIF1"/>
</dbReference>
<reference evidence="2" key="1">
    <citation type="submission" date="2018-08" db="EMBL/GenBank/DDBJ databases">
        <authorList>
            <person name="Rossello M."/>
        </authorList>
    </citation>
    <scope>NUCLEOTIDE SEQUENCE [LARGE SCALE GENOMIC DNA]</scope>
    <source>
        <strain evidence="2">cv. Chinese Spring</strain>
    </source>
</reference>
<dbReference type="PANTHER" id="PTHR32153">
    <property type="entry name" value="OJ000223_09.16 PROTEIN"/>
    <property type="match status" value="1"/>
</dbReference>
<feature type="domain" description="F-box" evidence="1">
    <location>
        <begin position="7"/>
        <end position="54"/>
    </location>
</feature>
<dbReference type="Gramene" id="TraesROB_scaffold_075228_01G000200.1">
    <property type="protein sequence ID" value="TraesROB_scaffold_075228_01G000200.1"/>
    <property type="gene ID" value="TraesROB_scaffold_075228_01G000200"/>
</dbReference>